<evidence type="ECO:0000256" key="1">
    <source>
        <dbReference type="SAM" id="MobiDB-lite"/>
    </source>
</evidence>
<reference evidence="2 3" key="1">
    <citation type="submission" date="2019-10" db="EMBL/GenBank/DDBJ databases">
        <title>Assembly and Annotation for the nematode Trichostrongylus colubriformis.</title>
        <authorList>
            <person name="Martin J."/>
        </authorList>
    </citation>
    <scope>NUCLEOTIDE SEQUENCE [LARGE SCALE GENOMIC DNA]</scope>
    <source>
        <strain evidence="2">G859</strain>
        <tissue evidence="2">Whole worm</tissue>
    </source>
</reference>
<name>A0AAN8EYX2_TRICO</name>
<dbReference type="PROSITE" id="PS51257">
    <property type="entry name" value="PROKAR_LIPOPROTEIN"/>
    <property type="match status" value="1"/>
</dbReference>
<dbReference type="AlphaFoldDB" id="A0AAN8EYX2"/>
<proteinExistence type="predicted"/>
<sequence>MSKADMFKKEKKVSRMKLLPMGHPSLFTIAMACDGKDQSEKNAYKREPSMVPIMKLNKAMESSKSDPDITHLFTDVGTIDGVRREIFNEVEGEGMNAPDNIPNPSDPWSAYDDNTVIDTEDG</sequence>
<comment type="caution">
    <text evidence="2">The sequence shown here is derived from an EMBL/GenBank/DDBJ whole genome shotgun (WGS) entry which is preliminary data.</text>
</comment>
<dbReference type="EMBL" id="WIXE01025695">
    <property type="protein sequence ID" value="KAK5964527.1"/>
    <property type="molecule type" value="Genomic_DNA"/>
</dbReference>
<feature type="region of interest" description="Disordered" evidence="1">
    <location>
        <begin position="93"/>
        <end position="122"/>
    </location>
</feature>
<dbReference type="Proteomes" id="UP001331761">
    <property type="component" value="Unassembled WGS sequence"/>
</dbReference>
<gene>
    <name evidence="2" type="ORF">GCK32_018908</name>
</gene>
<organism evidence="2 3">
    <name type="scientific">Trichostrongylus colubriformis</name>
    <name type="common">Black scour worm</name>
    <dbReference type="NCBI Taxonomy" id="6319"/>
    <lineage>
        <taxon>Eukaryota</taxon>
        <taxon>Metazoa</taxon>
        <taxon>Ecdysozoa</taxon>
        <taxon>Nematoda</taxon>
        <taxon>Chromadorea</taxon>
        <taxon>Rhabditida</taxon>
        <taxon>Rhabditina</taxon>
        <taxon>Rhabditomorpha</taxon>
        <taxon>Strongyloidea</taxon>
        <taxon>Trichostrongylidae</taxon>
        <taxon>Trichostrongylus</taxon>
    </lineage>
</organism>
<evidence type="ECO:0000313" key="3">
    <source>
        <dbReference type="Proteomes" id="UP001331761"/>
    </source>
</evidence>
<protein>
    <submittedName>
        <fullName evidence="2">Uncharacterized protein</fullName>
    </submittedName>
</protein>
<keyword evidence="3" id="KW-1185">Reference proteome</keyword>
<evidence type="ECO:0000313" key="2">
    <source>
        <dbReference type="EMBL" id="KAK5964527.1"/>
    </source>
</evidence>
<accession>A0AAN8EYX2</accession>